<dbReference type="EMBL" id="KZ820901">
    <property type="protein sequence ID" value="PWN46554.1"/>
    <property type="molecule type" value="Genomic_DNA"/>
</dbReference>
<protein>
    <submittedName>
        <fullName evidence="1">Uncharacterized protein</fullName>
    </submittedName>
</protein>
<sequence length="98" mass="10667">MASFMRMITNPSVRTRRLATSSFFLATFFASIVTVSLSASTILPCPANRGGGSRGALAEKDQSRLDLRPNMPARGVGQRVLLTSKGGWIEIEEKPRRA</sequence>
<reference evidence="1 2" key="1">
    <citation type="journal article" date="2018" name="Mol. Biol. Evol.">
        <title>Broad Genomic Sampling Reveals a Smut Pathogenic Ancestry of the Fungal Clade Ustilaginomycotina.</title>
        <authorList>
            <person name="Kijpornyongpan T."/>
            <person name="Mondo S.J."/>
            <person name="Barry K."/>
            <person name="Sandor L."/>
            <person name="Lee J."/>
            <person name="Lipzen A."/>
            <person name="Pangilinan J."/>
            <person name="LaButti K."/>
            <person name="Hainaut M."/>
            <person name="Henrissat B."/>
            <person name="Grigoriev I.V."/>
            <person name="Spatafora J.W."/>
            <person name="Aime M.C."/>
        </authorList>
    </citation>
    <scope>NUCLEOTIDE SEQUENCE [LARGE SCALE GENOMIC DNA]</scope>
    <source>
        <strain evidence="1 2">SA 807</strain>
    </source>
</reference>
<dbReference type="Proteomes" id="UP000245626">
    <property type="component" value="Unassembled WGS sequence"/>
</dbReference>
<proteinExistence type="predicted"/>
<keyword evidence="2" id="KW-1185">Reference proteome</keyword>
<organism evidence="1 2">
    <name type="scientific">Violaceomyces palustris</name>
    <dbReference type="NCBI Taxonomy" id="1673888"/>
    <lineage>
        <taxon>Eukaryota</taxon>
        <taxon>Fungi</taxon>
        <taxon>Dikarya</taxon>
        <taxon>Basidiomycota</taxon>
        <taxon>Ustilaginomycotina</taxon>
        <taxon>Ustilaginomycetes</taxon>
        <taxon>Violaceomycetales</taxon>
        <taxon>Violaceomycetaceae</taxon>
        <taxon>Violaceomyces</taxon>
    </lineage>
</organism>
<name>A0ACD0NLA1_9BASI</name>
<evidence type="ECO:0000313" key="1">
    <source>
        <dbReference type="EMBL" id="PWN46554.1"/>
    </source>
</evidence>
<gene>
    <name evidence="1" type="ORF">IE53DRAFT_322754</name>
</gene>
<accession>A0ACD0NLA1</accession>
<evidence type="ECO:0000313" key="2">
    <source>
        <dbReference type="Proteomes" id="UP000245626"/>
    </source>
</evidence>